<dbReference type="Pfam" id="PF02803">
    <property type="entry name" value="Thiolase_C"/>
    <property type="match status" value="1"/>
</dbReference>
<dbReference type="NCBIfam" id="NF006740">
    <property type="entry name" value="PRK09268.1"/>
    <property type="match status" value="1"/>
</dbReference>
<feature type="active site" description="Proton acceptor" evidence="4">
    <location>
        <position position="378"/>
    </location>
</feature>
<evidence type="ECO:0000256" key="4">
    <source>
        <dbReference type="PIRSR" id="PIRSR000429-1"/>
    </source>
</evidence>
<dbReference type="SUPFAM" id="SSF53901">
    <property type="entry name" value="Thiolase-like"/>
    <property type="match status" value="2"/>
</dbReference>
<evidence type="ECO:0000313" key="8">
    <source>
        <dbReference type="EMBL" id="RIA47480.1"/>
    </source>
</evidence>
<dbReference type="PIRSF" id="PIRSF000429">
    <property type="entry name" value="Ac-CoA_Ac_transf"/>
    <property type="match status" value="1"/>
</dbReference>
<dbReference type="CDD" id="cd00751">
    <property type="entry name" value="thiolase"/>
    <property type="match status" value="1"/>
</dbReference>
<name>A0A397PD87_9HYPH</name>
<feature type="domain" description="Thiolase N-terminal" evidence="6">
    <location>
        <begin position="4"/>
        <end position="272"/>
    </location>
</feature>
<proteinExistence type="inferred from homology"/>
<feature type="active site" description="Proton acceptor" evidence="4">
    <location>
        <position position="408"/>
    </location>
</feature>
<dbReference type="AlphaFoldDB" id="A0A397PD87"/>
<evidence type="ECO:0000256" key="2">
    <source>
        <dbReference type="ARBA" id="ARBA00022679"/>
    </source>
</evidence>
<evidence type="ECO:0000313" key="9">
    <source>
        <dbReference type="Proteomes" id="UP000266273"/>
    </source>
</evidence>
<dbReference type="PANTHER" id="PTHR42689:SF1">
    <property type="entry name" value="ACETYL-COA ACYLTRANSFERASE FADA2 (3-KETOACYL-COA THIOLASE) (BETA-KETOTHIOLASE)-RELATED"/>
    <property type="match status" value="1"/>
</dbReference>
<evidence type="ECO:0000259" key="6">
    <source>
        <dbReference type="Pfam" id="PF00108"/>
    </source>
</evidence>
<dbReference type="PROSITE" id="PS00099">
    <property type="entry name" value="THIOLASE_3"/>
    <property type="match status" value="1"/>
</dbReference>
<evidence type="ECO:0000256" key="3">
    <source>
        <dbReference type="ARBA" id="ARBA00023315"/>
    </source>
</evidence>
<dbReference type="Gene3D" id="3.40.47.10">
    <property type="match status" value="1"/>
</dbReference>
<reference evidence="8 9" key="1">
    <citation type="submission" date="2018-08" db="EMBL/GenBank/DDBJ databases">
        <title>Genomic Encyclopedia of Archaeal and Bacterial Type Strains, Phase II (KMG-II): from individual species to whole genera.</title>
        <authorList>
            <person name="Goeker M."/>
        </authorList>
    </citation>
    <scope>NUCLEOTIDE SEQUENCE [LARGE SCALE GENOMIC DNA]</scope>
    <source>
        <strain evidence="8 9">DSM 5002</strain>
    </source>
</reference>
<dbReference type="NCBIfam" id="TIGR01930">
    <property type="entry name" value="AcCoA-C-Actrans"/>
    <property type="match status" value="1"/>
</dbReference>
<keyword evidence="3 5" id="KW-0012">Acyltransferase</keyword>
<gene>
    <name evidence="8" type="ORF">BXY53_2561</name>
</gene>
<evidence type="ECO:0000256" key="1">
    <source>
        <dbReference type="ARBA" id="ARBA00010982"/>
    </source>
</evidence>
<feature type="domain" description="Thiolase C-terminal" evidence="7">
    <location>
        <begin position="281"/>
        <end position="420"/>
    </location>
</feature>
<evidence type="ECO:0000256" key="5">
    <source>
        <dbReference type="RuleBase" id="RU003557"/>
    </source>
</evidence>
<dbReference type="InterPro" id="IPR020610">
    <property type="entry name" value="Thiolase_AS"/>
</dbReference>
<dbReference type="InterPro" id="IPR002155">
    <property type="entry name" value="Thiolase"/>
</dbReference>
<dbReference type="InterPro" id="IPR016039">
    <property type="entry name" value="Thiolase-like"/>
</dbReference>
<dbReference type="InterPro" id="IPR050521">
    <property type="entry name" value="3-ketoacyl-CoA_Thiolase"/>
</dbReference>
<organism evidence="8 9">
    <name type="scientific">Dichotomicrobium thermohalophilum</name>
    <dbReference type="NCBI Taxonomy" id="933063"/>
    <lineage>
        <taxon>Bacteria</taxon>
        <taxon>Pseudomonadati</taxon>
        <taxon>Pseudomonadota</taxon>
        <taxon>Alphaproteobacteria</taxon>
        <taxon>Hyphomicrobiales</taxon>
        <taxon>Hyphomicrobiaceae</taxon>
        <taxon>Dichotomicrobium</taxon>
    </lineage>
</organism>
<dbReference type="InterPro" id="IPR020617">
    <property type="entry name" value="Thiolase_C"/>
</dbReference>
<dbReference type="GO" id="GO:0005829">
    <property type="term" value="C:cytosol"/>
    <property type="evidence" value="ECO:0007669"/>
    <property type="project" value="TreeGrafter"/>
</dbReference>
<protein>
    <submittedName>
        <fullName evidence="8">Acetyl-CoA C-acetyltransferase</fullName>
    </submittedName>
</protein>
<feature type="active site" description="Acyl-thioester intermediate" evidence="4">
    <location>
        <position position="88"/>
    </location>
</feature>
<evidence type="ECO:0000259" key="7">
    <source>
        <dbReference type="Pfam" id="PF02803"/>
    </source>
</evidence>
<sequence>MRKVAVIGGVRTPFCRSHTAYAELTNLDMMTTALNGLSEKYGLKGKHIDEVVGGAVVTHAKDWNLAREAVIGTDLAPSTPGITMMQACGTSLQAALGSGAKIATGQIDCAIATGSDTVSDAPIVFNRKFAKRLINASRAKSFGQKLKQFGDFKPGELAPQAPSVNEPRTGLSMGQHAELMAKEWNIPRAEQDLLAYNSHKNAAQAYKDGFLDDMIVPCAGVFQDNNIRPDIDLEKMGTLNPVFDKSKNGTLTAANSTPLTDGASAVLIASEDWAQKNGLVPQAYIVESQTAGIDFVGGRGLLMAPTIAVSKMLDRAGLSLQDFDFYEIHEAFAAQVLCTLKAWESPAYCREVLGRDEPLGPIDRSKLNVRGSSIAYGHPFAATGARITAHLAKLLNERGGGRGLISICTAGGMGVAAILEAPRTEEAAA</sequence>
<dbReference type="InterPro" id="IPR020616">
    <property type="entry name" value="Thiolase_N"/>
</dbReference>
<dbReference type="GO" id="GO:0003988">
    <property type="term" value="F:acetyl-CoA C-acyltransferase activity"/>
    <property type="evidence" value="ECO:0007669"/>
    <property type="project" value="UniProtKB-ARBA"/>
</dbReference>
<dbReference type="EMBL" id="QXDF01000003">
    <property type="protein sequence ID" value="RIA47480.1"/>
    <property type="molecule type" value="Genomic_DNA"/>
</dbReference>
<dbReference type="Proteomes" id="UP000266273">
    <property type="component" value="Unassembled WGS sequence"/>
</dbReference>
<keyword evidence="2 5" id="KW-0808">Transferase</keyword>
<accession>A0A397PD87</accession>
<dbReference type="PANTHER" id="PTHR42689">
    <property type="entry name" value="ACETYL-COA ACYLTRANSFERASE FADA2 (3-KETOACYL-COA THIOLASE) (BETA-KETOTHIOLASE)-RELATED"/>
    <property type="match status" value="1"/>
</dbReference>
<comment type="similarity">
    <text evidence="1 5">Belongs to the thiolase-like superfamily. Thiolase family.</text>
</comment>
<dbReference type="OrthoDB" id="9764638at2"/>
<keyword evidence="9" id="KW-1185">Reference proteome</keyword>
<dbReference type="Pfam" id="PF00108">
    <property type="entry name" value="Thiolase_N"/>
    <property type="match status" value="1"/>
</dbReference>
<comment type="caution">
    <text evidence="8">The sequence shown here is derived from an EMBL/GenBank/DDBJ whole genome shotgun (WGS) entry which is preliminary data.</text>
</comment>
<dbReference type="RefSeq" id="WP_119062345.1">
    <property type="nucleotide sequence ID" value="NZ_QXDF01000003.1"/>
</dbReference>